<evidence type="ECO:0000256" key="12">
    <source>
        <dbReference type="ARBA" id="ARBA00038905"/>
    </source>
</evidence>
<comment type="catalytic activity">
    <reaction evidence="11">
        <text>8-oxo-GTP + H2O = 8-oxo-GMP + diphosphate + H(+)</text>
        <dbReference type="Rhea" id="RHEA:67616"/>
        <dbReference type="ChEBI" id="CHEBI:15377"/>
        <dbReference type="ChEBI" id="CHEBI:15378"/>
        <dbReference type="ChEBI" id="CHEBI:33019"/>
        <dbReference type="ChEBI" id="CHEBI:143553"/>
        <dbReference type="ChEBI" id="CHEBI:145694"/>
    </reaction>
</comment>
<keyword evidence="5" id="KW-0479">Metal-binding</keyword>
<evidence type="ECO:0000313" key="18">
    <source>
        <dbReference type="EMBL" id="SDC55311.1"/>
    </source>
</evidence>
<keyword evidence="9" id="KW-0234">DNA repair</keyword>
<evidence type="ECO:0000256" key="7">
    <source>
        <dbReference type="ARBA" id="ARBA00022801"/>
    </source>
</evidence>
<dbReference type="GO" id="GO:0035539">
    <property type="term" value="F:8-oxo-7,8-dihydrodeoxyguanosine triphosphate pyrophosphatase activity"/>
    <property type="evidence" value="ECO:0007669"/>
    <property type="project" value="UniProtKB-EC"/>
</dbReference>
<dbReference type="GO" id="GO:0044715">
    <property type="term" value="F:8-oxo-dGDP phosphatase activity"/>
    <property type="evidence" value="ECO:0007669"/>
    <property type="project" value="TreeGrafter"/>
</dbReference>
<dbReference type="EMBL" id="FNAC01000001">
    <property type="protein sequence ID" value="SDC55311.1"/>
    <property type="molecule type" value="Genomic_DNA"/>
</dbReference>
<sequence length="175" mass="20252">MHFLLLFCCSYNDKIQLVLFAKLIRVLDLAFMEINSHKPVNVVCAVIIQDDRILAVKRSLDMDLAGFWEFPGGKMEQGELPQDALIRELFEELEVKVSVGQKLSPVVFDYGDKLIRLIPFLAWVQSGVLRLIEHEKAVWLGENELFEVNWAPADVPIVKELERRWNEFFTSQKGF</sequence>
<dbReference type="STRING" id="686796.SAMN04488104_1001207"/>
<keyword evidence="6" id="KW-0227">DNA damage</keyword>
<dbReference type="Pfam" id="PF00293">
    <property type="entry name" value="NUDIX"/>
    <property type="match status" value="1"/>
</dbReference>
<dbReference type="AlphaFoldDB" id="A0A1G6MIL6"/>
<evidence type="ECO:0000256" key="15">
    <source>
        <dbReference type="ARBA" id="ARBA00041979"/>
    </source>
</evidence>
<dbReference type="SUPFAM" id="SSF55811">
    <property type="entry name" value="Nudix"/>
    <property type="match status" value="1"/>
</dbReference>
<dbReference type="PRINTS" id="PR00502">
    <property type="entry name" value="NUDIXFAMILY"/>
</dbReference>
<evidence type="ECO:0000256" key="2">
    <source>
        <dbReference type="ARBA" id="ARBA00005582"/>
    </source>
</evidence>
<comment type="similarity">
    <text evidence="2">Belongs to the Nudix hydrolase family.</text>
</comment>
<proteinExistence type="inferred from homology"/>
<reference evidence="19" key="1">
    <citation type="submission" date="2016-10" db="EMBL/GenBank/DDBJ databases">
        <authorList>
            <person name="Varghese N."/>
            <person name="Submissions S."/>
        </authorList>
    </citation>
    <scope>NUCLEOTIDE SEQUENCE [LARGE SCALE GENOMIC DNA]</scope>
    <source>
        <strain evidence="19">DSM 23095</strain>
    </source>
</reference>
<keyword evidence="8" id="KW-0460">Magnesium</keyword>
<dbReference type="CDD" id="cd03425">
    <property type="entry name" value="NUDIX_MutT_NudA_like"/>
    <property type="match status" value="1"/>
</dbReference>
<evidence type="ECO:0000256" key="14">
    <source>
        <dbReference type="ARBA" id="ARBA00041592"/>
    </source>
</evidence>
<evidence type="ECO:0000256" key="5">
    <source>
        <dbReference type="ARBA" id="ARBA00022723"/>
    </source>
</evidence>
<evidence type="ECO:0000256" key="9">
    <source>
        <dbReference type="ARBA" id="ARBA00023204"/>
    </source>
</evidence>
<dbReference type="Gene3D" id="3.90.79.10">
    <property type="entry name" value="Nucleoside Triphosphate Pyrophosphohydrolase"/>
    <property type="match status" value="1"/>
</dbReference>
<evidence type="ECO:0000256" key="16">
    <source>
        <dbReference type="ARBA" id="ARBA00042798"/>
    </source>
</evidence>
<protein>
    <recommendedName>
        <fullName evidence="13">8-oxo-dGTP diphosphatase</fullName>
        <ecNumber evidence="12">3.6.1.55</ecNumber>
    </recommendedName>
    <alternativeName>
        <fullName evidence="16">7,8-dihydro-8-oxoguanine-triphosphatase</fullName>
    </alternativeName>
    <alternativeName>
        <fullName evidence="15">Mutator protein MutT</fullName>
    </alternativeName>
    <alternativeName>
        <fullName evidence="14">dGTP pyrophosphohydrolase</fullName>
    </alternativeName>
</protein>
<accession>A0A1G6MIL6</accession>
<dbReference type="PANTHER" id="PTHR47707">
    <property type="entry name" value="8-OXO-DGTP DIPHOSPHATASE"/>
    <property type="match status" value="1"/>
</dbReference>
<dbReference type="GO" id="GO:0006260">
    <property type="term" value="P:DNA replication"/>
    <property type="evidence" value="ECO:0007669"/>
    <property type="project" value="UniProtKB-KW"/>
</dbReference>
<evidence type="ECO:0000256" key="6">
    <source>
        <dbReference type="ARBA" id="ARBA00022763"/>
    </source>
</evidence>
<keyword evidence="3" id="KW-0515">Mutator protein</keyword>
<name>A0A1G6MIL6_9BACT</name>
<dbReference type="InterPro" id="IPR047127">
    <property type="entry name" value="MutT-like"/>
</dbReference>
<dbReference type="Proteomes" id="UP000199060">
    <property type="component" value="Unassembled WGS sequence"/>
</dbReference>
<evidence type="ECO:0000256" key="4">
    <source>
        <dbReference type="ARBA" id="ARBA00022705"/>
    </source>
</evidence>
<evidence type="ECO:0000259" key="17">
    <source>
        <dbReference type="PROSITE" id="PS51462"/>
    </source>
</evidence>
<dbReference type="GO" id="GO:0008413">
    <property type="term" value="F:8-oxo-7,8-dihydroguanosine triphosphate pyrophosphatase activity"/>
    <property type="evidence" value="ECO:0007669"/>
    <property type="project" value="TreeGrafter"/>
</dbReference>
<evidence type="ECO:0000256" key="10">
    <source>
        <dbReference type="ARBA" id="ARBA00035861"/>
    </source>
</evidence>
<dbReference type="GO" id="GO:0044716">
    <property type="term" value="F:8-oxo-GDP phosphatase activity"/>
    <property type="evidence" value="ECO:0007669"/>
    <property type="project" value="TreeGrafter"/>
</dbReference>
<dbReference type="InterPro" id="IPR015797">
    <property type="entry name" value="NUDIX_hydrolase-like_dom_sf"/>
</dbReference>
<evidence type="ECO:0000256" key="8">
    <source>
        <dbReference type="ARBA" id="ARBA00022842"/>
    </source>
</evidence>
<dbReference type="InterPro" id="IPR000086">
    <property type="entry name" value="NUDIX_hydrolase_dom"/>
</dbReference>
<comment type="cofactor">
    <cofactor evidence="1">
        <name>Mg(2+)</name>
        <dbReference type="ChEBI" id="CHEBI:18420"/>
    </cofactor>
</comment>
<gene>
    <name evidence="18" type="ORF">SAMN04488104_1001207</name>
</gene>
<evidence type="ECO:0000256" key="13">
    <source>
        <dbReference type="ARBA" id="ARBA00040794"/>
    </source>
</evidence>
<dbReference type="InterPro" id="IPR020476">
    <property type="entry name" value="Nudix_hydrolase"/>
</dbReference>
<organism evidence="18 19">
    <name type="scientific">Algoriphagus faecimaris</name>
    <dbReference type="NCBI Taxonomy" id="686796"/>
    <lineage>
        <taxon>Bacteria</taxon>
        <taxon>Pseudomonadati</taxon>
        <taxon>Bacteroidota</taxon>
        <taxon>Cytophagia</taxon>
        <taxon>Cytophagales</taxon>
        <taxon>Cyclobacteriaceae</taxon>
        <taxon>Algoriphagus</taxon>
    </lineage>
</organism>
<dbReference type="PROSITE" id="PS51462">
    <property type="entry name" value="NUDIX"/>
    <property type="match status" value="1"/>
</dbReference>
<keyword evidence="7" id="KW-0378">Hydrolase</keyword>
<evidence type="ECO:0000256" key="1">
    <source>
        <dbReference type="ARBA" id="ARBA00001946"/>
    </source>
</evidence>
<keyword evidence="19" id="KW-1185">Reference proteome</keyword>
<keyword evidence="4" id="KW-0235">DNA replication</keyword>
<dbReference type="EC" id="3.6.1.55" evidence="12"/>
<dbReference type="PANTHER" id="PTHR47707:SF1">
    <property type="entry name" value="NUDIX HYDROLASE FAMILY PROTEIN"/>
    <property type="match status" value="1"/>
</dbReference>
<evidence type="ECO:0000256" key="3">
    <source>
        <dbReference type="ARBA" id="ARBA00022457"/>
    </source>
</evidence>
<dbReference type="RefSeq" id="WP_240507720.1">
    <property type="nucleotide sequence ID" value="NZ_FNAC01000001.1"/>
</dbReference>
<evidence type="ECO:0000256" key="11">
    <source>
        <dbReference type="ARBA" id="ARBA00036904"/>
    </source>
</evidence>
<comment type="catalytic activity">
    <reaction evidence="10">
        <text>8-oxo-dGTP + H2O = 8-oxo-dGMP + diphosphate + H(+)</text>
        <dbReference type="Rhea" id="RHEA:31575"/>
        <dbReference type="ChEBI" id="CHEBI:15377"/>
        <dbReference type="ChEBI" id="CHEBI:15378"/>
        <dbReference type="ChEBI" id="CHEBI:33019"/>
        <dbReference type="ChEBI" id="CHEBI:63224"/>
        <dbReference type="ChEBI" id="CHEBI:77896"/>
        <dbReference type="EC" id="3.6.1.55"/>
    </reaction>
</comment>
<feature type="domain" description="Nudix hydrolase" evidence="17">
    <location>
        <begin position="37"/>
        <end position="163"/>
    </location>
</feature>
<dbReference type="GO" id="GO:0006281">
    <property type="term" value="P:DNA repair"/>
    <property type="evidence" value="ECO:0007669"/>
    <property type="project" value="UniProtKB-KW"/>
</dbReference>
<evidence type="ECO:0000313" key="19">
    <source>
        <dbReference type="Proteomes" id="UP000199060"/>
    </source>
</evidence>
<dbReference type="GO" id="GO:0046872">
    <property type="term" value="F:metal ion binding"/>
    <property type="evidence" value="ECO:0007669"/>
    <property type="project" value="UniProtKB-KW"/>
</dbReference>